<dbReference type="PANTHER" id="PTHR43371">
    <property type="entry name" value="VITAMIN B12-DEPENDENT RIBONUCLEOTIDE REDUCTASE"/>
    <property type="match status" value="1"/>
</dbReference>
<evidence type="ECO:0000256" key="4">
    <source>
        <dbReference type="ARBA" id="ARBA00022634"/>
    </source>
</evidence>
<sequence length="608" mass="67900">MIQAPFQSEIARYIWESKYRNHEQGGHVDGSIEESWQRVAQGVAGIESRNRDAWRDRFLNSLRGFDFLPGGRILAGTGVARDVTLFNCFVMGPVEDSLEGIFDALREGALTMQQGGGIGYDFSSLRPYGSAARRVGGIASGPVSFMRIWDAMCDTLVSTASRRGAMMASLRCDHPDIERFIDAKGQPGELRHFNLSVQISDPFMSAVERDEDWPLLFPAKALPGNGRGGGGIIERCWNDPQCVEPCLVMRIVKARELWERIMRANYDYAEPGVLFIDEINRMNNLRYREWISTTNPCGEIPLPAYGACNLGSLNLTRFVTAPFTESAAIDYPAVERTVTLAVRFLDNVIDLSRFPLPDQQQEARGTRRIGLGITGLADSLIMLGLHYADERAREAAAGIMARVCHTAYRSSIELAKEKGVFPLFERDAYLQSPFIRSLPDDIRQGIASHGIRNSHLTAIAPAGTISLLANNVSSGIEPVYAFNYRRRIRQASTHFKQFEMVDFAWQMWSNLHPGKPLPDCFVNSRELSAQDHLQMQSVLQPYVDSAISKTINVPSDYPYEAFKSLYTTAFKLGLKGCTTFRPNPVRGEILSDADDIDHHCLDYACEAD</sequence>
<dbReference type="InterPro" id="IPR013344">
    <property type="entry name" value="RNR_NrdJ/NrdZ"/>
</dbReference>
<dbReference type="EC" id="1.17.4.1" evidence="11"/>
<protein>
    <recommendedName>
        <fullName evidence="11">Vitamin B12-dependent ribonucleotide reductase</fullName>
        <ecNumber evidence="11">1.17.4.1</ecNumber>
    </recommendedName>
</protein>
<dbReference type="InterPro" id="IPR013509">
    <property type="entry name" value="RNR_lsu_N"/>
</dbReference>
<evidence type="ECO:0000313" key="14">
    <source>
        <dbReference type="EMBL" id="MBT2990241.1"/>
    </source>
</evidence>
<dbReference type="InterPro" id="IPR000788">
    <property type="entry name" value="RNR_lg_C"/>
</dbReference>
<evidence type="ECO:0000256" key="9">
    <source>
        <dbReference type="ARBA" id="ARBA00023285"/>
    </source>
</evidence>
<dbReference type="GO" id="GO:0071897">
    <property type="term" value="P:DNA biosynthetic process"/>
    <property type="evidence" value="ECO:0007669"/>
    <property type="project" value="UniProtKB-KW"/>
</dbReference>
<dbReference type="Gene3D" id="3.20.70.20">
    <property type="match status" value="1"/>
</dbReference>
<evidence type="ECO:0000256" key="1">
    <source>
        <dbReference type="ARBA" id="ARBA00001922"/>
    </source>
</evidence>
<dbReference type="SUPFAM" id="SSF51998">
    <property type="entry name" value="PFL-like glycyl radical enzymes"/>
    <property type="match status" value="1"/>
</dbReference>
<evidence type="ECO:0000256" key="2">
    <source>
        <dbReference type="ARBA" id="ARBA00007405"/>
    </source>
</evidence>
<evidence type="ECO:0000256" key="8">
    <source>
        <dbReference type="ARBA" id="ARBA00023157"/>
    </source>
</evidence>
<dbReference type="AlphaFoldDB" id="A0A944QWF7"/>
<gene>
    <name evidence="14" type="ORF">KME65_14905</name>
</gene>
<keyword evidence="7" id="KW-0215">Deoxyribonucleotide synthesis</keyword>
<accession>A0A944QWF7</accession>
<keyword evidence="8" id="KW-1015">Disulfide bond</keyword>
<evidence type="ECO:0000256" key="3">
    <source>
        <dbReference type="ARBA" id="ARBA00022628"/>
    </source>
</evidence>
<comment type="caution">
    <text evidence="14">The sequence shown here is derived from an EMBL/GenBank/DDBJ whole genome shotgun (WGS) entry which is preliminary data.</text>
</comment>
<dbReference type="GO" id="GO:0031419">
    <property type="term" value="F:cobalamin binding"/>
    <property type="evidence" value="ECO:0007669"/>
    <property type="project" value="UniProtKB-KW"/>
</dbReference>
<dbReference type="PRINTS" id="PR01183">
    <property type="entry name" value="RIBORDTASEM1"/>
</dbReference>
<evidence type="ECO:0000256" key="11">
    <source>
        <dbReference type="RuleBase" id="RU364064"/>
    </source>
</evidence>
<keyword evidence="6 11" id="KW-0560">Oxidoreductase</keyword>
<keyword evidence="5 11" id="KW-0547">Nucleotide-binding</keyword>
<evidence type="ECO:0000256" key="6">
    <source>
        <dbReference type="ARBA" id="ARBA00023002"/>
    </source>
</evidence>
<evidence type="ECO:0000313" key="15">
    <source>
        <dbReference type="Proteomes" id="UP000770889"/>
    </source>
</evidence>
<dbReference type="NCBIfam" id="TIGR02504">
    <property type="entry name" value="NrdJ_Z"/>
    <property type="match status" value="1"/>
</dbReference>
<reference evidence="14 15" key="1">
    <citation type="submission" date="2021-05" db="EMBL/GenBank/DDBJ databases">
        <title>Genetic and Functional Diversity in Clade A Lucinid endosymbionts from the Bahamas.</title>
        <authorList>
            <person name="Giani N.M."/>
            <person name="Engel A.S."/>
            <person name="Campbell B.J."/>
        </authorList>
    </citation>
    <scope>NUCLEOTIDE SEQUENCE [LARGE SCALE GENOMIC DNA]</scope>
    <source>
        <strain evidence="14">LUC16012Gg_MoonRockCtena</strain>
    </source>
</reference>
<name>A0A944QWF7_9GAMM</name>
<dbReference type="CDD" id="cd02888">
    <property type="entry name" value="RNR_II_dimer"/>
    <property type="match status" value="1"/>
</dbReference>
<proteinExistence type="inferred from homology"/>
<comment type="cofactor">
    <cofactor evidence="1 11">
        <name>adenosylcob(III)alamin</name>
        <dbReference type="ChEBI" id="CHEBI:18408"/>
    </cofactor>
</comment>
<evidence type="ECO:0000259" key="13">
    <source>
        <dbReference type="Pfam" id="PF02867"/>
    </source>
</evidence>
<keyword evidence="3 11" id="KW-0846">Cobalamin</keyword>
<dbReference type="GO" id="GO:0004748">
    <property type="term" value="F:ribonucleoside-diphosphate reductase activity, thioredoxin disulfide as acceptor"/>
    <property type="evidence" value="ECO:0007669"/>
    <property type="project" value="UniProtKB-EC"/>
</dbReference>
<organism evidence="14 15">
    <name type="scientific">Candidatus Thiodiazotropha taylori</name>
    <dbReference type="NCBI Taxonomy" id="2792791"/>
    <lineage>
        <taxon>Bacteria</taxon>
        <taxon>Pseudomonadati</taxon>
        <taxon>Pseudomonadota</taxon>
        <taxon>Gammaproteobacteria</taxon>
        <taxon>Chromatiales</taxon>
        <taxon>Sedimenticolaceae</taxon>
        <taxon>Candidatus Thiodiazotropha</taxon>
    </lineage>
</organism>
<keyword evidence="4 11" id="KW-0237">DNA synthesis</keyword>
<evidence type="ECO:0000256" key="5">
    <source>
        <dbReference type="ARBA" id="ARBA00022741"/>
    </source>
</evidence>
<comment type="similarity">
    <text evidence="2 11">Belongs to the ribonucleoside diphosphate reductase class-2 family.</text>
</comment>
<dbReference type="Pfam" id="PF00317">
    <property type="entry name" value="Ribonuc_red_lgN"/>
    <property type="match status" value="1"/>
</dbReference>
<evidence type="ECO:0000256" key="10">
    <source>
        <dbReference type="ARBA" id="ARBA00047754"/>
    </source>
</evidence>
<dbReference type="Proteomes" id="UP000770889">
    <property type="component" value="Unassembled WGS sequence"/>
</dbReference>
<comment type="function">
    <text evidence="11">Catalyzes the reduction of ribonucleotides to deoxyribonucleotides. May function to provide a pool of deoxyribonucleotide precursors for DNA repair during oxygen limitation and/or for immediate growth after restoration of oxygen.</text>
</comment>
<keyword evidence="9 11" id="KW-0170">Cobalt</keyword>
<feature type="domain" description="Ribonucleotide reductase large subunit N-terminal" evidence="12">
    <location>
        <begin position="6"/>
        <end position="80"/>
    </location>
</feature>
<dbReference type="PANTHER" id="PTHR43371:SF1">
    <property type="entry name" value="RIBONUCLEOSIDE-DIPHOSPHATE REDUCTASE"/>
    <property type="match status" value="1"/>
</dbReference>
<comment type="catalytic activity">
    <reaction evidence="10 11">
        <text>a 2'-deoxyribonucleoside 5'-diphosphate + [thioredoxin]-disulfide + H2O = a ribonucleoside 5'-diphosphate + [thioredoxin]-dithiol</text>
        <dbReference type="Rhea" id="RHEA:23252"/>
        <dbReference type="Rhea" id="RHEA-COMP:10698"/>
        <dbReference type="Rhea" id="RHEA-COMP:10700"/>
        <dbReference type="ChEBI" id="CHEBI:15377"/>
        <dbReference type="ChEBI" id="CHEBI:29950"/>
        <dbReference type="ChEBI" id="CHEBI:50058"/>
        <dbReference type="ChEBI" id="CHEBI:57930"/>
        <dbReference type="ChEBI" id="CHEBI:73316"/>
        <dbReference type="EC" id="1.17.4.1"/>
    </reaction>
</comment>
<dbReference type="GO" id="GO:0009263">
    <property type="term" value="P:deoxyribonucleotide biosynthetic process"/>
    <property type="evidence" value="ECO:0007669"/>
    <property type="project" value="UniProtKB-KW"/>
</dbReference>
<feature type="domain" description="Ribonucleotide reductase large subunit C-terminal" evidence="13">
    <location>
        <begin position="87"/>
        <end position="579"/>
    </location>
</feature>
<dbReference type="Pfam" id="PF02867">
    <property type="entry name" value="Ribonuc_red_lgC"/>
    <property type="match status" value="1"/>
</dbReference>
<evidence type="ECO:0000259" key="12">
    <source>
        <dbReference type="Pfam" id="PF00317"/>
    </source>
</evidence>
<dbReference type="EMBL" id="JAHHGM010000015">
    <property type="protein sequence ID" value="MBT2990241.1"/>
    <property type="molecule type" value="Genomic_DNA"/>
</dbReference>
<dbReference type="InterPro" id="IPR050862">
    <property type="entry name" value="RdRp_reductase_class-2"/>
</dbReference>
<evidence type="ECO:0000256" key="7">
    <source>
        <dbReference type="ARBA" id="ARBA00023116"/>
    </source>
</evidence>
<dbReference type="GO" id="GO:0005524">
    <property type="term" value="F:ATP binding"/>
    <property type="evidence" value="ECO:0007669"/>
    <property type="project" value="InterPro"/>
</dbReference>